<dbReference type="Proteomes" id="UP000735302">
    <property type="component" value="Unassembled WGS sequence"/>
</dbReference>
<evidence type="ECO:0000313" key="3">
    <source>
        <dbReference type="EMBL" id="GFN83262.1"/>
    </source>
</evidence>
<feature type="region of interest" description="Disordered" evidence="1">
    <location>
        <begin position="1"/>
        <end position="30"/>
    </location>
</feature>
<feature type="transmembrane region" description="Helical" evidence="2">
    <location>
        <begin position="96"/>
        <end position="118"/>
    </location>
</feature>
<sequence length="168" mass="19158">MRSSGSSQGKSQSSSQGSYLEEEEEQDEEIPKRVSLRQMKVLPEGAIVIMPLDYSRHSFYSLVFYMKYIHRPENSVCVSRFIVFTGLVMDFMIDVLFLNMVTVILIFLIIIIIIIIIIIFPIIIIIIIIVVVVVVIIIIIIIIKIISSSKTVFLISCHFVPLCPPNIR</sequence>
<name>A0AAV3YLN4_9GAST</name>
<keyword evidence="2" id="KW-0812">Transmembrane</keyword>
<feature type="compositionally biased region" description="Low complexity" evidence="1">
    <location>
        <begin position="1"/>
        <end position="19"/>
    </location>
</feature>
<organism evidence="3 4">
    <name type="scientific">Plakobranchus ocellatus</name>
    <dbReference type="NCBI Taxonomy" id="259542"/>
    <lineage>
        <taxon>Eukaryota</taxon>
        <taxon>Metazoa</taxon>
        <taxon>Spiralia</taxon>
        <taxon>Lophotrochozoa</taxon>
        <taxon>Mollusca</taxon>
        <taxon>Gastropoda</taxon>
        <taxon>Heterobranchia</taxon>
        <taxon>Euthyneura</taxon>
        <taxon>Panpulmonata</taxon>
        <taxon>Sacoglossa</taxon>
        <taxon>Placobranchoidea</taxon>
        <taxon>Plakobranchidae</taxon>
        <taxon>Plakobranchus</taxon>
    </lineage>
</organism>
<keyword evidence="2" id="KW-0472">Membrane</keyword>
<protein>
    <submittedName>
        <fullName evidence="3">Uncharacterized protein</fullName>
    </submittedName>
</protein>
<evidence type="ECO:0000256" key="1">
    <source>
        <dbReference type="SAM" id="MobiDB-lite"/>
    </source>
</evidence>
<evidence type="ECO:0000313" key="4">
    <source>
        <dbReference type="Proteomes" id="UP000735302"/>
    </source>
</evidence>
<evidence type="ECO:0000256" key="2">
    <source>
        <dbReference type="SAM" id="Phobius"/>
    </source>
</evidence>
<accession>A0AAV3YLN4</accession>
<keyword evidence="2" id="KW-1133">Transmembrane helix</keyword>
<keyword evidence="4" id="KW-1185">Reference proteome</keyword>
<comment type="caution">
    <text evidence="3">The sequence shown here is derived from an EMBL/GenBank/DDBJ whole genome shotgun (WGS) entry which is preliminary data.</text>
</comment>
<proteinExistence type="predicted"/>
<reference evidence="3 4" key="1">
    <citation type="journal article" date="2021" name="Elife">
        <title>Chloroplast acquisition without the gene transfer in kleptoplastic sea slugs, Plakobranchus ocellatus.</title>
        <authorList>
            <person name="Maeda T."/>
            <person name="Takahashi S."/>
            <person name="Yoshida T."/>
            <person name="Shimamura S."/>
            <person name="Takaki Y."/>
            <person name="Nagai Y."/>
            <person name="Toyoda A."/>
            <person name="Suzuki Y."/>
            <person name="Arimoto A."/>
            <person name="Ishii H."/>
            <person name="Satoh N."/>
            <person name="Nishiyama T."/>
            <person name="Hasebe M."/>
            <person name="Maruyama T."/>
            <person name="Minagawa J."/>
            <person name="Obokata J."/>
            <person name="Shigenobu S."/>
        </authorList>
    </citation>
    <scope>NUCLEOTIDE SEQUENCE [LARGE SCALE GENOMIC DNA]</scope>
</reference>
<dbReference type="EMBL" id="BLXT01001120">
    <property type="protein sequence ID" value="GFN83262.1"/>
    <property type="molecule type" value="Genomic_DNA"/>
</dbReference>
<gene>
    <name evidence="3" type="ORF">PoB_000976800</name>
</gene>
<feature type="transmembrane region" description="Helical" evidence="2">
    <location>
        <begin position="124"/>
        <end position="146"/>
    </location>
</feature>
<dbReference type="AlphaFoldDB" id="A0AAV3YLN4"/>